<keyword evidence="2" id="KW-1185">Reference proteome</keyword>
<dbReference type="EMBL" id="BGPR01005036">
    <property type="protein sequence ID" value="GBN06152.1"/>
    <property type="molecule type" value="Genomic_DNA"/>
</dbReference>
<evidence type="ECO:0000313" key="2">
    <source>
        <dbReference type="Proteomes" id="UP000499080"/>
    </source>
</evidence>
<name>A0A4Y2KVA4_ARAVE</name>
<dbReference type="AlphaFoldDB" id="A0A4Y2KVA4"/>
<reference evidence="1 2" key="1">
    <citation type="journal article" date="2019" name="Sci. Rep.">
        <title>Orb-weaving spider Araneus ventricosus genome elucidates the spidroin gene catalogue.</title>
        <authorList>
            <person name="Kono N."/>
            <person name="Nakamura H."/>
            <person name="Ohtoshi R."/>
            <person name="Moran D.A.P."/>
            <person name="Shinohara A."/>
            <person name="Yoshida Y."/>
            <person name="Fujiwara M."/>
            <person name="Mori M."/>
            <person name="Tomita M."/>
            <person name="Arakawa K."/>
        </authorList>
    </citation>
    <scope>NUCLEOTIDE SEQUENCE [LARGE SCALE GENOMIC DNA]</scope>
</reference>
<proteinExistence type="predicted"/>
<sequence length="107" mass="12040">MTQQNARSFKFQLNKSKYSKAKFIRKFVTGGFQVRNPIPLKIRHVLGLLHVNSYVGAPAGVVQKIPKLAWPTQEGCKDRRGLVERAAPPAEVWKAGCHPRYLTAVQN</sequence>
<accession>A0A4Y2KVA4</accession>
<dbReference type="Proteomes" id="UP000499080">
    <property type="component" value="Unassembled WGS sequence"/>
</dbReference>
<organism evidence="1 2">
    <name type="scientific">Araneus ventricosus</name>
    <name type="common">Orbweaver spider</name>
    <name type="synonym">Epeira ventricosa</name>
    <dbReference type="NCBI Taxonomy" id="182803"/>
    <lineage>
        <taxon>Eukaryota</taxon>
        <taxon>Metazoa</taxon>
        <taxon>Ecdysozoa</taxon>
        <taxon>Arthropoda</taxon>
        <taxon>Chelicerata</taxon>
        <taxon>Arachnida</taxon>
        <taxon>Araneae</taxon>
        <taxon>Araneomorphae</taxon>
        <taxon>Entelegynae</taxon>
        <taxon>Araneoidea</taxon>
        <taxon>Araneidae</taxon>
        <taxon>Araneus</taxon>
    </lineage>
</organism>
<gene>
    <name evidence="1" type="ORF">AVEN_5857_1</name>
</gene>
<protein>
    <submittedName>
        <fullName evidence="1">Uncharacterized protein</fullName>
    </submittedName>
</protein>
<comment type="caution">
    <text evidence="1">The sequence shown here is derived from an EMBL/GenBank/DDBJ whole genome shotgun (WGS) entry which is preliminary data.</text>
</comment>
<evidence type="ECO:0000313" key="1">
    <source>
        <dbReference type="EMBL" id="GBN06152.1"/>
    </source>
</evidence>